<name>A0A510DSD9_9CREN</name>
<evidence type="ECO:0000256" key="1">
    <source>
        <dbReference type="SAM" id="Phobius"/>
    </source>
</evidence>
<protein>
    <recommendedName>
        <fullName evidence="6">Thermopsin</fullName>
    </recommendedName>
</protein>
<evidence type="ECO:0008006" key="6">
    <source>
        <dbReference type="Google" id="ProtNLM"/>
    </source>
</evidence>
<sequence>MDILILTSLITLTGTVSNSTDYGYEFGYVYMNGIQSIINVYNCSVSPGSPPISIQENTCLNADGTYLFVQNVVYYYLGETCWETSIEENGNYVTSYQRVEGNTFNLTTTWDNESGKLEITFMFSNFTWSSKVTRVVDVPLTSVVYVGRNAGTVIGGYGNSLTSTLGKGFNVSIREYFEWNGKWYVPPVAFSGYQITGESAENGSATFYDGKVWVTHGDAGVQELYNYSVVVVNGTFFTFPPGSLWYADGIPFVNSTSLGSVAPFCFFNHSFSGREIRVVFSAPVMIDGVVSRVFYLPSPETVYLRNGTKCEPMYFSSNVTVNPISNASSSSSTRVSKASVDESNVSVKGGGISLPVKVLIFILFVGVNLAGIIAVKRPKKGE</sequence>
<dbReference type="Proteomes" id="UP000325030">
    <property type="component" value="Chromosome"/>
</dbReference>
<accession>A0A510DSD9</accession>
<gene>
    <name evidence="2" type="ORF">IC006_0383</name>
    <name evidence="3" type="ORF">IC007_0352</name>
</gene>
<dbReference type="EMBL" id="AP018930">
    <property type="protein sequence ID" value="BBG25847.1"/>
    <property type="molecule type" value="Genomic_DNA"/>
</dbReference>
<reference evidence="2 4" key="2">
    <citation type="journal article" date="2020" name="Int. J. Syst. Evol. Microbiol.">
        <title>Sulfuracidifex tepidarius gen. nov., sp. nov. and transfer of Sulfolobus metallicus Huber and Stetter 1992 to the genus Sulfuracidifex as Sulfuracidifex metallicus comb. nov.</title>
        <authorList>
            <person name="Itoh T."/>
            <person name="Miura T."/>
            <person name="Sakai H.D."/>
            <person name="Kato S."/>
            <person name="Ohkuma M."/>
            <person name="Takashina T."/>
        </authorList>
    </citation>
    <scope>NUCLEOTIDE SEQUENCE [LARGE SCALE GENOMIC DNA]</scope>
    <source>
        <strain evidence="2 4">IC-006</strain>
        <strain evidence="3">IC-007</strain>
    </source>
</reference>
<reference evidence="5" key="1">
    <citation type="submission" date="2018-09" db="EMBL/GenBank/DDBJ databases">
        <title>Complete Genome Sequencing of Sulfolobus sp. JCM 16834.</title>
        <authorList>
            <person name="Kato S."/>
            <person name="Itoh T."/>
            <person name="Ohkuma M."/>
        </authorList>
    </citation>
    <scope>NUCLEOTIDE SEQUENCE [LARGE SCALE GENOMIC DNA]</scope>
    <source>
        <strain evidence="5">IC-007</strain>
    </source>
</reference>
<dbReference type="KEGG" id="step:IC006_0383"/>
<proteinExistence type="predicted"/>
<dbReference type="EMBL" id="AP018929">
    <property type="protein sequence ID" value="BBG23099.1"/>
    <property type="molecule type" value="Genomic_DNA"/>
</dbReference>
<feature type="transmembrane region" description="Helical" evidence="1">
    <location>
        <begin position="354"/>
        <end position="375"/>
    </location>
</feature>
<accession>A0A510E089</accession>
<organism evidence="2 4">
    <name type="scientific">Sulfuracidifex tepidarius</name>
    <dbReference type="NCBI Taxonomy" id="1294262"/>
    <lineage>
        <taxon>Archaea</taxon>
        <taxon>Thermoproteota</taxon>
        <taxon>Thermoprotei</taxon>
        <taxon>Sulfolobales</taxon>
        <taxon>Sulfolobaceae</taxon>
        <taxon>Sulfuracidifex</taxon>
    </lineage>
</organism>
<keyword evidence="4" id="KW-1185">Reference proteome</keyword>
<keyword evidence="1" id="KW-0812">Transmembrane</keyword>
<evidence type="ECO:0000313" key="2">
    <source>
        <dbReference type="EMBL" id="BBG23099.1"/>
    </source>
</evidence>
<keyword evidence="1" id="KW-0472">Membrane</keyword>
<dbReference type="GeneID" id="41714255"/>
<dbReference type="OrthoDB" id="43906at2157"/>
<dbReference type="RefSeq" id="WP_054846847.1">
    <property type="nucleotide sequence ID" value="NZ_AP018929.1"/>
</dbReference>
<keyword evidence="1" id="KW-1133">Transmembrane helix</keyword>
<dbReference type="AlphaFoldDB" id="A0A510DSD9"/>
<evidence type="ECO:0000313" key="5">
    <source>
        <dbReference type="Proteomes" id="UP000325030"/>
    </source>
</evidence>
<evidence type="ECO:0000313" key="3">
    <source>
        <dbReference type="EMBL" id="BBG25847.1"/>
    </source>
</evidence>
<evidence type="ECO:0000313" key="4">
    <source>
        <dbReference type="Proteomes" id="UP000322983"/>
    </source>
</evidence>
<dbReference type="Proteomes" id="UP000322983">
    <property type="component" value="Chromosome"/>
</dbReference>